<dbReference type="GO" id="GO:0009847">
    <property type="term" value="P:spore germination"/>
    <property type="evidence" value="ECO:0007669"/>
    <property type="project" value="InterPro"/>
</dbReference>
<feature type="transmembrane region" description="Helical" evidence="8">
    <location>
        <begin position="65"/>
        <end position="87"/>
    </location>
</feature>
<evidence type="ECO:0000256" key="5">
    <source>
        <dbReference type="ARBA" id="ARBA00022692"/>
    </source>
</evidence>
<evidence type="ECO:0000313" key="10">
    <source>
        <dbReference type="Proteomes" id="UP000470409"/>
    </source>
</evidence>
<feature type="transmembrane region" description="Helical" evidence="8">
    <location>
        <begin position="360"/>
        <end position="379"/>
    </location>
</feature>
<dbReference type="PANTHER" id="PTHR34975:SF2">
    <property type="entry name" value="SPORE GERMINATION PROTEIN A2"/>
    <property type="match status" value="1"/>
</dbReference>
<reference evidence="9 10" key="1">
    <citation type="submission" date="2019-10" db="EMBL/GenBank/DDBJ databases">
        <title>Bacillus from the desert of Cuatro Cinegas, Coahuila.</title>
        <authorList>
            <person name="Olmedo-Alvarez G."/>
            <person name="Saldana S."/>
            <person name="Barcelo D."/>
        </authorList>
    </citation>
    <scope>NUCLEOTIDE SEQUENCE [LARGE SCALE GENOMIC DNA]</scope>
    <source>
        <strain evidence="9 10">CH155b_5T</strain>
    </source>
</reference>
<proteinExistence type="inferred from homology"/>
<feature type="transmembrane region" description="Helical" evidence="8">
    <location>
        <begin position="331"/>
        <end position="348"/>
    </location>
</feature>
<dbReference type="GO" id="GO:0016020">
    <property type="term" value="C:membrane"/>
    <property type="evidence" value="ECO:0007669"/>
    <property type="project" value="UniProtKB-SubCell"/>
</dbReference>
<gene>
    <name evidence="9" type="ORF">F8163_21635</name>
</gene>
<feature type="transmembrane region" description="Helical" evidence="8">
    <location>
        <begin position="166"/>
        <end position="187"/>
    </location>
</feature>
<comment type="subcellular location">
    <subcellularLocation>
        <location evidence="1">Membrane</location>
        <topology evidence="1">Multi-pass membrane protein</topology>
    </subcellularLocation>
</comment>
<feature type="transmembrane region" description="Helical" evidence="8">
    <location>
        <begin position="142"/>
        <end position="159"/>
    </location>
</feature>
<dbReference type="NCBIfam" id="TIGR00912">
    <property type="entry name" value="2A0309"/>
    <property type="match status" value="1"/>
</dbReference>
<dbReference type="InterPro" id="IPR004761">
    <property type="entry name" value="Spore_GerAB"/>
</dbReference>
<protein>
    <submittedName>
        <fullName evidence="9">GerAB/ArcD/ProY family transporter</fullName>
    </submittedName>
</protein>
<dbReference type="AlphaFoldDB" id="A0A7V7V9M1"/>
<sequence length="390" mass="43856">MDDIYVKGKANLYSFKVGELDMNSNPYHRSLTLIELTILVISNICGIGLLSLPNAIASTTLFSDGWVILLGSGLVVVILGWISTKLITYFPQMSFYEYTSTLVSKSVANLFSIMAICIYSCVAAYEIRSISLVVNMYLMENVDFKIIAFCFLLVIAYGLCGSRIALVQLCIFGFYVVIGVLGLLILLNINNFDFYRLFPILKTAPMGYINGLKNVGFAFLGFDVVLYYNSLVSNPKKAPVYVVSGLILVAMVYTVTYLVCVCVFSQPVVSKLVYPVVELGKEVEIGDFLERFDAIFFVTWIIAIFSTTIIYLDMAVMLLTSITNKVKKTTLIFILLPIIYMISIFPNGQEEISRFGKMATMINFFFILIIPLILLIITLRKRKMNQRRTD</sequence>
<feature type="transmembrane region" description="Helical" evidence="8">
    <location>
        <begin position="107"/>
        <end position="127"/>
    </location>
</feature>
<keyword evidence="7 8" id="KW-0472">Membrane</keyword>
<keyword evidence="3" id="KW-0813">Transport</keyword>
<feature type="transmembrane region" description="Helical" evidence="8">
    <location>
        <begin position="207"/>
        <end position="228"/>
    </location>
</feature>
<comment type="caution">
    <text evidence="9">The sequence shown here is derived from an EMBL/GenBank/DDBJ whole genome shotgun (WGS) entry which is preliminary data.</text>
</comment>
<evidence type="ECO:0000256" key="3">
    <source>
        <dbReference type="ARBA" id="ARBA00022448"/>
    </source>
</evidence>
<organism evidence="9 10">
    <name type="scientific">Bacillus luti</name>
    <dbReference type="NCBI Taxonomy" id="2026191"/>
    <lineage>
        <taxon>Bacteria</taxon>
        <taxon>Bacillati</taxon>
        <taxon>Bacillota</taxon>
        <taxon>Bacilli</taxon>
        <taxon>Bacillales</taxon>
        <taxon>Bacillaceae</taxon>
        <taxon>Bacillus</taxon>
        <taxon>Bacillus cereus group</taxon>
    </lineage>
</organism>
<dbReference type="RefSeq" id="WP_151627400.1">
    <property type="nucleotide sequence ID" value="NZ_WBPG01000026.1"/>
</dbReference>
<dbReference type="Proteomes" id="UP000470409">
    <property type="component" value="Unassembled WGS sequence"/>
</dbReference>
<keyword evidence="4" id="KW-0309">Germination</keyword>
<dbReference type="Gene3D" id="1.20.1740.10">
    <property type="entry name" value="Amino acid/polyamine transporter I"/>
    <property type="match status" value="1"/>
</dbReference>
<evidence type="ECO:0000256" key="1">
    <source>
        <dbReference type="ARBA" id="ARBA00004141"/>
    </source>
</evidence>
<evidence type="ECO:0000256" key="2">
    <source>
        <dbReference type="ARBA" id="ARBA00007998"/>
    </source>
</evidence>
<accession>A0A7V7V9M1</accession>
<keyword evidence="6 8" id="KW-1133">Transmembrane helix</keyword>
<evidence type="ECO:0000256" key="4">
    <source>
        <dbReference type="ARBA" id="ARBA00022544"/>
    </source>
</evidence>
<feature type="transmembrane region" description="Helical" evidence="8">
    <location>
        <begin position="31"/>
        <end position="53"/>
    </location>
</feature>
<comment type="similarity">
    <text evidence="2">Belongs to the amino acid-polyamine-organocation (APC) superfamily. Spore germination protein (SGP) (TC 2.A.3.9) family.</text>
</comment>
<feature type="transmembrane region" description="Helical" evidence="8">
    <location>
        <begin position="294"/>
        <end position="319"/>
    </location>
</feature>
<evidence type="ECO:0000256" key="8">
    <source>
        <dbReference type="SAM" id="Phobius"/>
    </source>
</evidence>
<keyword evidence="5 8" id="KW-0812">Transmembrane</keyword>
<evidence type="ECO:0000313" key="9">
    <source>
        <dbReference type="EMBL" id="KAB2441365.1"/>
    </source>
</evidence>
<feature type="transmembrane region" description="Helical" evidence="8">
    <location>
        <begin position="240"/>
        <end position="266"/>
    </location>
</feature>
<name>A0A7V7V9M1_9BACI</name>
<dbReference type="EMBL" id="WBPG01000026">
    <property type="protein sequence ID" value="KAB2441365.1"/>
    <property type="molecule type" value="Genomic_DNA"/>
</dbReference>
<dbReference type="Pfam" id="PF03845">
    <property type="entry name" value="Spore_permease"/>
    <property type="match status" value="1"/>
</dbReference>
<evidence type="ECO:0000256" key="6">
    <source>
        <dbReference type="ARBA" id="ARBA00022989"/>
    </source>
</evidence>
<evidence type="ECO:0000256" key="7">
    <source>
        <dbReference type="ARBA" id="ARBA00023136"/>
    </source>
</evidence>
<dbReference type="PANTHER" id="PTHR34975">
    <property type="entry name" value="SPORE GERMINATION PROTEIN A2"/>
    <property type="match status" value="1"/>
</dbReference>